<keyword evidence="1" id="KW-0472">Membrane</keyword>
<dbReference type="AlphaFoldDB" id="A0A9J5YY72"/>
<gene>
    <name evidence="2" type="ORF">H5410_027143</name>
</gene>
<reference evidence="2 3" key="1">
    <citation type="submission" date="2020-09" db="EMBL/GenBank/DDBJ databases">
        <title>De no assembly of potato wild relative species, Solanum commersonii.</title>
        <authorList>
            <person name="Cho K."/>
        </authorList>
    </citation>
    <scope>NUCLEOTIDE SEQUENCE [LARGE SCALE GENOMIC DNA]</scope>
    <source>
        <strain evidence="2">LZ3.2</strain>
        <tissue evidence="2">Leaf</tissue>
    </source>
</reference>
<sequence length="69" mass="7787">MSLVLESLSLIDMLDLDDALIVNPNLHWFKIFDLFIFQNSSALVCSKLVGVVIGLNYVGSIIRFNDRTE</sequence>
<proteinExistence type="predicted"/>
<comment type="caution">
    <text evidence="2">The sequence shown here is derived from an EMBL/GenBank/DDBJ whole genome shotgun (WGS) entry which is preliminary data.</text>
</comment>
<keyword evidence="1" id="KW-1133">Transmembrane helix</keyword>
<dbReference type="Proteomes" id="UP000824120">
    <property type="component" value="Chromosome 5"/>
</dbReference>
<dbReference type="EMBL" id="JACXVP010000005">
    <property type="protein sequence ID" value="KAG5605651.1"/>
    <property type="molecule type" value="Genomic_DNA"/>
</dbReference>
<evidence type="ECO:0000256" key="1">
    <source>
        <dbReference type="SAM" id="Phobius"/>
    </source>
</evidence>
<keyword evidence="1" id="KW-0812">Transmembrane</keyword>
<accession>A0A9J5YY72</accession>
<organism evidence="2 3">
    <name type="scientific">Solanum commersonii</name>
    <name type="common">Commerson's wild potato</name>
    <name type="synonym">Commerson's nightshade</name>
    <dbReference type="NCBI Taxonomy" id="4109"/>
    <lineage>
        <taxon>Eukaryota</taxon>
        <taxon>Viridiplantae</taxon>
        <taxon>Streptophyta</taxon>
        <taxon>Embryophyta</taxon>
        <taxon>Tracheophyta</taxon>
        <taxon>Spermatophyta</taxon>
        <taxon>Magnoliopsida</taxon>
        <taxon>eudicotyledons</taxon>
        <taxon>Gunneridae</taxon>
        <taxon>Pentapetalae</taxon>
        <taxon>asterids</taxon>
        <taxon>lamiids</taxon>
        <taxon>Solanales</taxon>
        <taxon>Solanaceae</taxon>
        <taxon>Solanoideae</taxon>
        <taxon>Solaneae</taxon>
        <taxon>Solanum</taxon>
    </lineage>
</organism>
<name>A0A9J5YY72_SOLCO</name>
<evidence type="ECO:0000313" key="3">
    <source>
        <dbReference type="Proteomes" id="UP000824120"/>
    </source>
</evidence>
<feature type="transmembrane region" description="Helical" evidence="1">
    <location>
        <begin position="35"/>
        <end position="58"/>
    </location>
</feature>
<protein>
    <submittedName>
        <fullName evidence="2">Uncharacterized protein</fullName>
    </submittedName>
</protein>
<evidence type="ECO:0000313" key="2">
    <source>
        <dbReference type="EMBL" id="KAG5605651.1"/>
    </source>
</evidence>
<keyword evidence="3" id="KW-1185">Reference proteome</keyword>